<comment type="caution">
    <text evidence="2">The sequence shown here is derived from an EMBL/GenBank/DDBJ whole genome shotgun (WGS) entry which is preliminary data.</text>
</comment>
<name>A0ABR2CBR0_9ROSI</name>
<reference evidence="2 3" key="1">
    <citation type="journal article" date="2024" name="G3 (Bethesda)">
        <title>Genome assembly of Hibiscus sabdariffa L. provides insights into metabolisms of medicinal natural products.</title>
        <authorList>
            <person name="Kim T."/>
        </authorList>
    </citation>
    <scope>NUCLEOTIDE SEQUENCE [LARGE SCALE GENOMIC DNA]</scope>
    <source>
        <strain evidence="2">TK-2024</strain>
        <tissue evidence="2">Old leaves</tissue>
    </source>
</reference>
<evidence type="ECO:0000313" key="2">
    <source>
        <dbReference type="EMBL" id="KAK8516176.1"/>
    </source>
</evidence>
<sequence>MVKETLDEKKTEQKEVTPVKDKEEEGYGVECKEVFEKEASQQTAEKMEVEEEDKVEEEGKGMKRMRKK</sequence>
<organism evidence="2 3">
    <name type="scientific">Hibiscus sabdariffa</name>
    <name type="common">roselle</name>
    <dbReference type="NCBI Taxonomy" id="183260"/>
    <lineage>
        <taxon>Eukaryota</taxon>
        <taxon>Viridiplantae</taxon>
        <taxon>Streptophyta</taxon>
        <taxon>Embryophyta</taxon>
        <taxon>Tracheophyta</taxon>
        <taxon>Spermatophyta</taxon>
        <taxon>Magnoliopsida</taxon>
        <taxon>eudicotyledons</taxon>
        <taxon>Gunneridae</taxon>
        <taxon>Pentapetalae</taxon>
        <taxon>rosids</taxon>
        <taxon>malvids</taxon>
        <taxon>Malvales</taxon>
        <taxon>Malvaceae</taxon>
        <taxon>Malvoideae</taxon>
        <taxon>Hibiscus</taxon>
    </lineage>
</organism>
<accession>A0ABR2CBR0</accession>
<dbReference type="EMBL" id="JBBPBM010000060">
    <property type="protein sequence ID" value="KAK8516176.1"/>
    <property type="molecule type" value="Genomic_DNA"/>
</dbReference>
<evidence type="ECO:0000256" key="1">
    <source>
        <dbReference type="SAM" id="MobiDB-lite"/>
    </source>
</evidence>
<keyword evidence="3" id="KW-1185">Reference proteome</keyword>
<feature type="region of interest" description="Disordered" evidence="1">
    <location>
        <begin position="1"/>
        <end position="68"/>
    </location>
</feature>
<gene>
    <name evidence="2" type="ORF">V6N12_013583</name>
</gene>
<proteinExistence type="predicted"/>
<protein>
    <submittedName>
        <fullName evidence="2">Uncharacterized protein</fullName>
    </submittedName>
</protein>
<evidence type="ECO:0000313" key="3">
    <source>
        <dbReference type="Proteomes" id="UP001472677"/>
    </source>
</evidence>
<feature type="compositionally biased region" description="Basic and acidic residues" evidence="1">
    <location>
        <begin position="1"/>
        <end position="39"/>
    </location>
</feature>
<dbReference type="Proteomes" id="UP001472677">
    <property type="component" value="Unassembled WGS sequence"/>
</dbReference>